<feature type="transmembrane region" description="Helical" evidence="2">
    <location>
        <begin position="119"/>
        <end position="142"/>
    </location>
</feature>
<name>E4WU51_OIKDI</name>
<evidence type="ECO:0000256" key="2">
    <source>
        <dbReference type="SAM" id="Phobius"/>
    </source>
</evidence>
<keyword evidence="2" id="KW-0472">Membrane</keyword>
<dbReference type="Proteomes" id="UP000001307">
    <property type="component" value="Unassembled WGS sequence"/>
</dbReference>
<protein>
    <submittedName>
        <fullName evidence="3">Uncharacterized protein</fullName>
    </submittedName>
</protein>
<keyword evidence="2" id="KW-1133">Transmembrane helix</keyword>
<evidence type="ECO:0000256" key="1">
    <source>
        <dbReference type="SAM" id="MobiDB-lite"/>
    </source>
</evidence>
<reference evidence="3" key="1">
    <citation type="journal article" date="2010" name="Science">
        <title>Plasticity of animal genome architecture unmasked by rapid evolution of a pelagic tunicate.</title>
        <authorList>
            <person name="Denoeud F."/>
            <person name="Henriet S."/>
            <person name="Mungpakdee S."/>
            <person name="Aury J.M."/>
            <person name="Da Silva C."/>
            <person name="Brinkmann H."/>
            <person name="Mikhaleva J."/>
            <person name="Olsen L.C."/>
            <person name="Jubin C."/>
            <person name="Canestro C."/>
            <person name="Bouquet J.M."/>
            <person name="Danks G."/>
            <person name="Poulain J."/>
            <person name="Campsteijn C."/>
            <person name="Adamski M."/>
            <person name="Cross I."/>
            <person name="Yadetie F."/>
            <person name="Muffato M."/>
            <person name="Louis A."/>
            <person name="Butcher S."/>
            <person name="Tsagkogeorga G."/>
            <person name="Konrad A."/>
            <person name="Singh S."/>
            <person name="Jensen M.F."/>
            <person name="Cong E.H."/>
            <person name="Eikeseth-Otteraa H."/>
            <person name="Noel B."/>
            <person name="Anthouard V."/>
            <person name="Porcel B.M."/>
            <person name="Kachouri-Lafond R."/>
            <person name="Nishino A."/>
            <person name="Ugolini M."/>
            <person name="Chourrout P."/>
            <person name="Nishida H."/>
            <person name="Aasland R."/>
            <person name="Huzurbazar S."/>
            <person name="Westhof E."/>
            <person name="Delsuc F."/>
            <person name="Lehrach H."/>
            <person name="Reinhardt R."/>
            <person name="Weissenbach J."/>
            <person name="Roy S.W."/>
            <person name="Artiguenave F."/>
            <person name="Postlethwait J.H."/>
            <person name="Manak J.R."/>
            <person name="Thompson E.M."/>
            <person name="Jaillon O."/>
            <person name="Du Pasquier L."/>
            <person name="Boudinot P."/>
            <person name="Liberles D.A."/>
            <person name="Volff J.N."/>
            <person name="Philippe H."/>
            <person name="Lenhard B."/>
            <person name="Roest Crollius H."/>
            <person name="Wincker P."/>
            <person name="Chourrout D."/>
        </authorList>
    </citation>
    <scope>NUCLEOTIDE SEQUENCE [LARGE SCALE GENOMIC DNA]</scope>
</reference>
<dbReference type="EMBL" id="FN653016">
    <property type="protein sequence ID" value="CBY07130.1"/>
    <property type="molecule type" value="Genomic_DNA"/>
</dbReference>
<feature type="transmembrane region" description="Helical" evidence="2">
    <location>
        <begin position="7"/>
        <end position="25"/>
    </location>
</feature>
<organism evidence="3">
    <name type="scientific">Oikopleura dioica</name>
    <name type="common">Tunicate</name>
    <dbReference type="NCBI Taxonomy" id="34765"/>
    <lineage>
        <taxon>Eukaryota</taxon>
        <taxon>Metazoa</taxon>
        <taxon>Chordata</taxon>
        <taxon>Tunicata</taxon>
        <taxon>Appendicularia</taxon>
        <taxon>Copelata</taxon>
        <taxon>Oikopleuridae</taxon>
        <taxon>Oikopleura</taxon>
    </lineage>
</organism>
<evidence type="ECO:0000313" key="3">
    <source>
        <dbReference type="EMBL" id="CBY07130.1"/>
    </source>
</evidence>
<feature type="compositionally biased region" description="Basic and acidic residues" evidence="1">
    <location>
        <begin position="171"/>
        <end position="185"/>
    </location>
</feature>
<dbReference type="InParanoid" id="E4WU51"/>
<evidence type="ECO:0000313" key="4">
    <source>
        <dbReference type="Proteomes" id="UP000001307"/>
    </source>
</evidence>
<gene>
    <name evidence="3" type="ORF">GSOID_T00006216001</name>
</gene>
<sequence length="185" mass="20658">MKCREKFIVVVLSLSLIASFIQLSVNVLVLPGAILTYRIYLIVVALIGIASSIFNALMIVECSSNCCNKLRLCCIRVSIYVGAVELLLAIIAGSLHFWYLPRETENAKIRTMQKNKTPFYISAVACFAQAFLCLVLIIVNIFTESASYRKGIIENDLKSAEESQNETENEIEGKKIDEKDEQKAP</sequence>
<keyword evidence="4" id="KW-1185">Reference proteome</keyword>
<dbReference type="AlphaFoldDB" id="E4WU51"/>
<feature type="region of interest" description="Disordered" evidence="1">
    <location>
        <begin position="159"/>
        <end position="185"/>
    </location>
</feature>
<feature type="transmembrane region" description="Helical" evidence="2">
    <location>
        <begin position="77"/>
        <end position="99"/>
    </location>
</feature>
<feature type="transmembrane region" description="Helical" evidence="2">
    <location>
        <begin position="37"/>
        <end position="57"/>
    </location>
</feature>
<proteinExistence type="predicted"/>
<keyword evidence="2" id="KW-0812">Transmembrane</keyword>
<accession>E4WU51</accession>